<gene>
    <name evidence="1" type="ORF">LCGC14_2880410</name>
</gene>
<sequence length="108" mass="12384">NDFKYLDAMVNYTSNSSKDLYLMKFIGNVFEDFNAIPGDTEDTIVGTSLGSIVMVTHSKELPLINAFSSDFYGIEDFYLFSIDDELEFIWSTYFGNEPVEETFTLCYD</sequence>
<accession>A0A0F8Y0H0</accession>
<organism evidence="1">
    <name type="scientific">marine sediment metagenome</name>
    <dbReference type="NCBI Taxonomy" id="412755"/>
    <lineage>
        <taxon>unclassified sequences</taxon>
        <taxon>metagenomes</taxon>
        <taxon>ecological metagenomes</taxon>
    </lineage>
</organism>
<dbReference type="EMBL" id="LAZR01056162">
    <property type="protein sequence ID" value="KKK74773.1"/>
    <property type="molecule type" value="Genomic_DNA"/>
</dbReference>
<reference evidence="1" key="1">
    <citation type="journal article" date="2015" name="Nature">
        <title>Complex archaea that bridge the gap between prokaryotes and eukaryotes.</title>
        <authorList>
            <person name="Spang A."/>
            <person name="Saw J.H."/>
            <person name="Jorgensen S.L."/>
            <person name="Zaremba-Niedzwiedzka K."/>
            <person name="Martijn J."/>
            <person name="Lind A.E."/>
            <person name="van Eijk R."/>
            <person name="Schleper C."/>
            <person name="Guy L."/>
            <person name="Ettema T.J."/>
        </authorList>
    </citation>
    <scope>NUCLEOTIDE SEQUENCE</scope>
</reference>
<protein>
    <submittedName>
        <fullName evidence="1">Uncharacterized protein</fullName>
    </submittedName>
</protein>
<evidence type="ECO:0000313" key="1">
    <source>
        <dbReference type="EMBL" id="KKK74773.1"/>
    </source>
</evidence>
<proteinExistence type="predicted"/>
<dbReference type="AlphaFoldDB" id="A0A0F8Y0H0"/>
<comment type="caution">
    <text evidence="1">The sequence shown here is derived from an EMBL/GenBank/DDBJ whole genome shotgun (WGS) entry which is preliminary data.</text>
</comment>
<feature type="non-terminal residue" evidence="1">
    <location>
        <position position="1"/>
    </location>
</feature>
<name>A0A0F8Y0H0_9ZZZZ</name>